<dbReference type="Proteomes" id="UP000035760">
    <property type="component" value="Unassembled WGS sequence"/>
</dbReference>
<evidence type="ECO:0000259" key="1">
    <source>
        <dbReference type="Pfam" id="PF18480"/>
    </source>
</evidence>
<protein>
    <recommendedName>
        <fullName evidence="1">DUF5615 domain-containing protein</fullName>
    </recommendedName>
</protein>
<dbReference type="EMBL" id="CBTJ020000055">
    <property type="protein sequence ID" value="CDI03369.1"/>
    <property type="molecule type" value="Genomic_DNA"/>
</dbReference>
<dbReference type="Pfam" id="PF18480">
    <property type="entry name" value="DUF5615"/>
    <property type="match status" value="1"/>
</dbReference>
<reference evidence="2" key="1">
    <citation type="submission" date="2013-07" db="EMBL/GenBank/DDBJ databases">
        <authorList>
            <person name="McIlroy S."/>
        </authorList>
    </citation>
    <scope>NUCLEOTIDE SEQUENCE [LARGE SCALE GENOMIC DNA]</scope>
    <source>
        <strain evidence="2">Run_A_D11</strain>
    </source>
</reference>
<proteinExistence type="predicted"/>
<accession>W6M9R2</accession>
<dbReference type="RefSeq" id="WP_048674029.1">
    <property type="nucleotide sequence ID" value="NZ_CBTJ020000055.1"/>
</dbReference>
<keyword evidence="3" id="KW-1185">Reference proteome</keyword>
<gene>
    <name evidence="2" type="ORF">BN873_470111</name>
</gene>
<sequence length="106" mass="12068">MRILLDECVDRRLSKHLQAFFVRTVPEMGWATIKNGALLKLAERDFDIFMTVDRNLAFQQTIPNFSLAVIVLVARTNRLVDLMPLVPMLCEMVPLAPKGEVTIVKL</sequence>
<comment type="caution">
    <text evidence="2">The sequence shown here is derived from an EMBL/GenBank/DDBJ whole genome shotgun (WGS) entry which is preliminary data.</text>
</comment>
<dbReference type="InterPro" id="IPR041049">
    <property type="entry name" value="DUF5615"/>
</dbReference>
<organism evidence="2 3">
    <name type="scientific">Candidatus Competibacter denitrificans Run_A_D11</name>
    <dbReference type="NCBI Taxonomy" id="1400863"/>
    <lineage>
        <taxon>Bacteria</taxon>
        <taxon>Pseudomonadati</taxon>
        <taxon>Pseudomonadota</taxon>
        <taxon>Gammaproteobacteria</taxon>
        <taxon>Candidatus Competibacteraceae</taxon>
        <taxon>Candidatus Competibacter</taxon>
    </lineage>
</organism>
<dbReference type="STRING" id="1400863.BN873_470111"/>
<dbReference type="AlphaFoldDB" id="W6M9R2"/>
<evidence type="ECO:0000313" key="3">
    <source>
        <dbReference type="Proteomes" id="UP000035760"/>
    </source>
</evidence>
<evidence type="ECO:0000313" key="2">
    <source>
        <dbReference type="EMBL" id="CDI03369.1"/>
    </source>
</evidence>
<name>W6M9R2_9GAMM</name>
<reference evidence="2" key="2">
    <citation type="submission" date="2014-03" db="EMBL/GenBank/DDBJ databases">
        <title>Candidatus Competibacter-lineage genomes retrieved from metagenomes reveal functional metabolic diversity.</title>
        <authorList>
            <person name="McIlroy S.J."/>
            <person name="Albertsen M."/>
            <person name="Andresen E.K."/>
            <person name="Saunders A.M."/>
            <person name="Kristiansen R."/>
            <person name="Stokholm-Bjerregaard M."/>
            <person name="Nielsen K.L."/>
            <person name="Nielsen P.H."/>
        </authorList>
    </citation>
    <scope>NUCLEOTIDE SEQUENCE</scope>
    <source>
        <strain evidence="2">Run_A_D11</strain>
    </source>
</reference>
<dbReference type="OrthoDB" id="8085537at2"/>
<feature type="domain" description="DUF5615" evidence="1">
    <location>
        <begin position="1"/>
        <end position="75"/>
    </location>
</feature>